<dbReference type="InterPro" id="IPR007110">
    <property type="entry name" value="Ig-like_dom"/>
</dbReference>
<dbReference type="InterPro" id="IPR013783">
    <property type="entry name" value="Ig-like_fold"/>
</dbReference>
<dbReference type="EMBL" id="CP119075">
    <property type="protein sequence ID" value="WED65688.1"/>
    <property type="molecule type" value="Genomic_DNA"/>
</dbReference>
<dbReference type="KEGG" id="slom:PXH66_02360"/>
<organism evidence="6 7">
    <name type="scientific">Synoicihabitans lomoniglobus</name>
    <dbReference type="NCBI Taxonomy" id="2909285"/>
    <lineage>
        <taxon>Bacteria</taxon>
        <taxon>Pseudomonadati</taxon>
        <taxon>Verrucomicrobiota</taxon>
        <taxon>Opitutia</taxon>
        <taxon>Opitutales</taxon>
        <taxon>Opitutaceae</taxon>
        <taxon>Synoicihabitans</taxon>
    </lineage>
</organism>
<dbReference type="Gene3D" id="2.60.40.10">
    <property type="entry name" value="Immunoglobulins"/>
    <property type="match status" value="1"/>
</dbReference>
<dbReference type="Pfam" id="PF13927">
    <property type="entry name" value="Ig_3"/>
    <property type="match status" value="1"/>
</dbReference>
<feature type="domain" description="PPIase cyclophilin-type" evidence="4">
    <location>
        <begin position="48"/>
        <end position="215"/>
    </location>
</feature>
<accession>A0AAF0CNL7</accession>
<dbReference type="InterPro" id="IPR029000">
    <property type="entry name" value="Cyclophilin-like_dom_sf"/>
</dbReference>
<evidence type="ECO:0000259" key="4">
    <source>
        <dbReference type="PROSITE" id="PS50072"/>
    </source>
</evidence>
<sequence length="667" mass="68100">MLVSLTAALRAQSLAPIATGSIAPRSSGVGAAAVEVDLTSYFTIDGVTAQIVRFDTIFGDIDVEMLPAHAPNHVANFLSYVDDQLYDNSIIHRAAPFGNDVTEASIIQGGSHYATIPLGNIAELGEIDLEYSYPNARGTLAAARTAEPNSAQAQWYFNVADNTEALGPLDTSPGYSVYGRIIAGIENMDTLASINWFSLSSSFPSIPLRFYNGGEIAVENLVIIHRVLRVPMYPASADAEAALTFTATSSAPGVVNATVVGSTLQVSALSVGTATVTITATNGNGQTATQQVVVAAGGIEISAQPQSVDLAVGGSATVAVTATSSEALSYQWYRHQAGQAAPVAMAGATGTSLTLSNVQSSDMGYYFVRISNGVHEVESDAAVLTVSGGTSRLSNLSTRGRIAVGGSLTPGFVLRGDGEKPLVMRGIGPQLISFGLSAGLGDPIMDLIPLGGSEPLLTSDNWGTAVNAAALVTTSASVGAFALETGSLDAAVLADVPLPNAADSRGYTLKITSTNTGLSGIALAEVYDPEPLGADVQLINVSALGFSGTGIDALVPGFVIDGDGAKTMLIRVVGPSLESFGVAGLMTNPKLRVVPLGQSFTIARNDNWAGAADLQAAFTAAGAFNFASTASLDAAVVVRLPPGGYTVVVEGADGGTGTVLVEAYDLD</sequence>
<dbReference type="Pfam" id="PF00160">
    <property type="entry name" value="Pro_isomerase"/>
    <property type="match status" value="1"/>
</dbReference>
<proteinExistence type="predicted"/>
<dbReference type="InterPro" id="IPR003599">
    <property type="entry name" value="Ig_sub"/>
</dbReference>
<dbReference type="EC" id="5.2.1.8" evidence="1"/>
<evidence type="ECO:0000256" key="2">
    <source>
        <dbReference type="ARBA" id="ARBA00023110"/>
    </source>
</evidence>
<dbReference type="PANTHER" id="PTHR43246">
    <property type="entry name" value="PEPTIDYL-PROLYL CIS-TRANS ISOMERASE CYP38, CHLOROPLASTIC"/>
    <property type="match status" value="1"/>
</dbReference>
<evidence type="ECO:0000313" key="7">
    <source>
        <dbReference type="Proteomes" id="UP001218638"/>
    </source>
</evidence>
<dbReference type="GO" id="GO:0003755">
    <property type="term" value="F:peptidyl-prolyl cis-trans isomerase activity"/>
    <property type="evidence" value="ECO:0007669"/>
    <property type="project" value="UniProtKB-KW"/>
</dbReference>
<keyword evidence="3 6" id="KW-0413">Isomerase</keyword>
<protein>
    <recommendedName>
        <fullName evidence="1">peptidylprolyl isomerase</fullName>
        <ecNumber evidence="1">5.2.1.8</ecNumber>
    </recommendedName>
</protein>
<reference evidence="6" key="1">
    <citation type="submission" date="2023-03" db="EMBL/GenBank/DDBJ databases">
        <title>Lomoglobus Profundus gen. nov., sp. nov., a novel member of the phylum Verrucomicrobia, isolated from deep-marine sediment of South China Sea.</title>
        <authorList>
            <person name="Ahmad T."/>
            <person name="Ishaq S.E."/>
            <person name="Wang F."/>
        </authorList>
    </citation>
    <scope>NUCLEOTIDE SEQUENCE</scope>
    <source>
        <strain evidence="6">LMO-M01</strain>
    </source>
</reference>
<dbReference type="PROSITE" id="PS50835">
    <property type="entry name" value="IG_LIKE"/>
    <property type="match status" value="1"/>
</dbReference>
<dbReference type="Proteomes" id="UP001218638">
    <property type="component" value="Chromosome"/>
</dbReference>
<keyword evidence="2" id="KW-0697">Rotamase</keyword>
<keyword evidence="7" id="KW-1185">Reference proteome</keyword>
<dbReference type="InterPro" id="IPR036179">
    <property type="entry name" value="Ig-like_dom_sf"/>
</dbReference>
<evidence type="ECO:0000256" key="1">
    <source>
        <dbReference type="ARBA" id="ARBA00013194"/>
    </source>
</evidence>
<name>A0AAF0CNL7_9BACT</name>
<dbReference type="InterPro" id="IPR044665">
    <property type="entry name" value="E_coli_cyclophilin_A-like"/>
</dbReference>
<dbReference type="InterPro" id="IPR002130">
    <property type="entry name" value="Cyclophilin-type_PPIase_dom"/>
</dbReference>
<feature type="domain" description="Ig-like" evidence="5">
    <location>
        <begin position="299"/>
        <end position="385"/>
    </location>
</feature>
<evidence type="ECO:0000313" key="6">
    <source>
        <dbReference type="EMBL" id="WED65688.1"/>
    </source>
</evidence>
<evidence type="ECO:0000256" key="3">
    <source>
        <dbReference type="ARBA" id="ARBA00023235"/>
    </source>
</evidence>
<dbReference type="Gene3D" id="2.40.100.10">
    <property type="entry name" value="Cyclophilin-like"/>
    <property type="match status" value="1"/>
</dbReference>
<dbReference type="SMART" id="SM00409">
    <property type="entry name" value="IG"/>
    <property type="match status" value="1"/>
</dbReference>
<dbReference type="AlphaFoldDB" id="A0AAF0CNL7"/>
<dbReference type="RefSeq" id="WP_330930218.1">
    <property type="nucleotide sequence ID" value="NZ_CP119075.1"/>
</dbReference>
<gene>
    <name evidence="6" type="ORF">PXH66_02360</name>
</gene>
<dbReference type="SUPFAM" id="SSF50891">
    <property type="entry name" value="Cyclophilin-like"/>
    <property type="match status" value="1"/>
</dbReference>
<dbReference type="PROSITE" id="PS50072">
    <property type="entry name" value="CSA_PPIASE_2"/>
    <property type="match status" value="1"/>
</dbReference>
<dbReference type="SUPFAM" id="SSF48726">
    <property type="entry name" value="Immunoglobulin"/>
    <property type="match status" value="1"/>
</dbReference>
<evidence type="ECO:0000259" key="5">
    <source>
        <dbReference type="PROSITE" id="PS50835"/>
    </source>
</evidence>